<dbReference type="SMART" id="SM00173">
    <property type="entry name" value="RAS"/>
    <property type="match status" value="1"/>
</dbReference>
<gene>
    <name evidence="2" type="primary">RAB39B</name>
    <name evidence="2" type="ORF">Ciccas_004493</name>
</gene>
<dbReference type="SMART" id="SM00176">
    <property type="entry name" value="RAN"/>
    <property type="match status" value="1"/>
</dbReference>
<dbReference type="EMBL" id="JBJKFK010000473">
    <property type="protein sequence ID" value="KAL3316848.1"/>
    <property type="molecule type" value="Genomic_DNA"/>
</dbReference>
<dbReference type="FunFam" id="3.40.50.300:FF:001462">
    <property type="entry name" value="Small GTP-binding protein, putative"/>
    <property type="match status" value="1"/>
</dbReference>
<dbReference type="AlphaFoldDB" id="A0ABD2QBF7"/>
<dbReference type="Pfam" id="PF00071">
    <property type="entry name" value="Ras"/>
    <property type="match status" value="1"/>
</dbReference>
<dbReference type="InterPro" id="IPR001806">
    <property type="entry name" value="Small_GTPase"/>
</dbReference>
<dbReference type="InterPro" id="IPR005225">
    <property type="entry name" value="Small_GTP-bd"/>
</dbReference>
<keyword evidence="3" id="KW-1185">Reference proteome</keyword>
<organism evidence="2 3">
    <name type="scientific">Cichlidogyrus casuarinus</name>
    <dbReference type="NCBI Taxonomy" id="1844966"/>
    <lineage>
        <taxon>Eukaryota</taxon>
        <taxon>Metazoa</taxon>
        <taxon>Spiralia</taxon>
        <taxon>Lophotrochozoa</taxon>
        <taxon>Platyhelminthes</taxon>
        <taxon>Monogenea</taxon>
        <taxon>Monopisthocotylea</taxon>
        <taxon>Dactylogyridea</taxon>
        <taxon>Ancyrocephalidae</taxon>
        <taxon>Cichlidogyrus</taxon>
    </lineage>
</organism>
<dbReference type="InterPro" id="IPR027417">
    <property type="entry name" value="P-loop_NTPase"/>
</dbReference>
<evidence type="ECO:0000313" key="2">
    <source>
        <dbReference type="EMBL" id="KAL3316848.1"/>
    </source>
</evidence>
<name>A0ABD2QBF7_9PLAT</name>
<comment type="caution">
    <text evidence="2">The sequence shown here is derived from an EMBL/GenBank/DDBJ whole genome shotgun (WGS) entry which is preliminary data.</text>
</comment>
<protein>
    <submittedName>
        <fullName evidence="2">Ras- protein Rab-39B</fullName>
    </submittedName>
</protein>
<dbReference type="SMART" id="SM00175">
    <property type="entry name" value="RAB"/>
    <property type="match status" value="1"/>
</dbReference>
<dbReference type="SMART" id="SM00177">
    <property type="entry name" value="ARF"/>
    <property type="match status" value="1"/>
</dbReference>
<dbReference type="PRINTS" id="PR00449">
    <property type="entry name" value="RASTRNSFRMNG"/>
</dbReference>
<dbReference type="Proteomes" id="UP001626550">
    <property type="component" value="Unassembled WGS sequence"/>
</dbReference>
<dbReference type="SUPFAM" id="SSF52540">
    <property type="entry name" value="P-loop containing nucleoside triphosphate hydrolases"/>
    <property type="match status" value="1"/>
</dbReference>
<reference evidence="2 3" key="1">
    <citation type="submission" date="2024-11" db="EMBL/GenBank/DDBJ databases">
        <title>Adaptive evolution of stress response genes in parasites aligns with host niche diversity.</title>
        <authorList>
            <person name="Hahn C."/>
            <person name="Resl P."/>
        </authorList>
    </citation>
    <scope>NUCLEOTIDE SEQUENCE [LARGE SCALE GENOMIC DNA]</scope>
    <source>
        <strain evidence="2">EGGRZ-B1_66</strain>
        <tissue evidence="2">Body</tissue>
    </source>
</reference>
<sequence>MYEAHNTEMLSNPLFDYQFKVILIGDSMVGKSSLMKAFSDGSCPTISEPTIGVDFSAKTILIPSDDRKVKLQLWDTAGQEKFRSISRNYYRNVVGALILFDITKRETFEHVRDWYTEALSSIRVDNPTIIIVGNKCDMIGERAVVNTEGALLAQELGSNLYFETSALKKSNVNEVFQVMAEEIYRNVVLNNFASVANSPDWDGVKKGHPDLLNMHRTEVEPETTYSCC</sequence>
<accession>A0ABD2QBF7</accession>
<proteinExistence type="inferred from homology"/>
<evidence type="ECO:0000256" key="1">
    <source>
        <dbReference type="ARBA" id="ARBA00006270"/>
    </source>
</evidence>
<dbReference type="PROSITE" id="PS51421">
    <property type="entry name" value="RAS"/>
    <property type="match status" value="1"/>
</dbReference>
<dbReference type="Gene3D" id="3.40.50.300">
    <property type="entry name" value="P-loop containing nucleotide triphosphate hydrolases"/>
    <property type="match status" value="1"/>
</dbReference>
<dbReference type="NCBIfam" id="TIGR00231">
    <property type="entry name" value="small_GTP"/>
    <property type="match status" value="1"/>
</dbReference>
<comment type="similarity">
    <text evidence="1">Belongs to the small GTPase superfamily. Rab family.</text>
</comment>
<dbReference type="PANTHER" id="PTHR47979">
    <property type="entry name" value="DRAB11-RELATED"/>
    <property type="match status" value="1"/>
</dbReference>
<evidence type="ECO:0000313" key="3">
    <source>
        <dbReference type="Proteomes" id="UP001626550"/>
    </source>
</evidence>
<dbReference type="SMART" id="SM00174">
    <property type="entry name" value="RHO"/>
    <property type="match status" value="1"/>
</dbReference>
<dbReference type="PROSITE" id="PS51419">
    <property type="entry name" value="RAB"/>
    <property type="match status" value="1"/>
</dbReference>
<dbReference type="InterPro" id="IPR050209">
    <property type="entry name" value="Rab_GTPases_membrane_traffic"/>
</dbReference>
<dbReference type="PROSITE" id="PS51420">
    <property type="entry name" value="RHO"/>
    <property type="match status" value="1"/>
</dbReference>